<organism evidence="2 3">
    <name type="scientific">Marinobacter alkaliphilus</name>
    <dbReference type="NCBI Taxonomy" id="254719"/>
    <lineage>
        <taxon>Bacteria</taxon>
        <taxon>Pseudomonadati</taxon>
        <taxon>Pseudomonadota</taxon>
        <taxon>Gammaproteobacteria</taxon>
        <taxon>Pseudomonadales</taxon>
        <taxon>Marinobacteraceae</taxon>
        <taxon>Marinobacter</taxon>
    </lineage>
</organism>
<evidence type="ECO:0000313" key="3">
    <source>
        <dbReference type="Proteomes" id="UP001445268"/>
    </source>
</evidence>
<gene>
    <name evidence="2" type="ORF">AAGT77_05915</name>
</gene>
<sequence length="182" mass="19972">MAMTKCKECGADVSKKAKKCPQCGVDNPGVTTKDYIIGGVAVVIILTALVSFFSDDQSEASGGGTGMAVTDLDQAEAQRAKEEACNTDLQCWGQENWSAATNRCAKAIERLAEYEVKWTDSYPDTKLTRRSWLDEGAGTLSYFGDRVQFSNGYGAFQNYVYRCDYDPSKKTVINVEIEPGRL</sequence>
<evidence type="ECO:0000256" key="1">
    <source>
        <dbReference type="SAM" id="Phobius"/>
    </source>
</evidence>
<accession>A0ABZ3E8C2</accession>
<keyword evidence="3" id="KW-1185">Reference proteome</keyword>
<keyword evidence="1" id="KW-0812">Transmembrane</keyword>
<reference evidence="2 3" key="1">
    <citation type="submission" date="2024-04" db="EMBL/GenBank/DDBJ databases">
        <title>Marinobacter sp. SBY-1.</title>
        <authorList>
            <person name="Pan C."/>
        </authorList>
    </citation>
    <scope>NUCLEOTIDE SEQUENCE [LARGE SCALE GENOMIC DNA]</scope>
    <source>
        <strain evidence="2 3">SBY-1</strain>
    </source>
</reference>
<proteinExistence type="predicted"/>
<keyword evidence="1" id="KW-0472">Membrane</keyword>
<evidence type="ECO:0000313" key="2">
    <source>
        <dbReference type="EMBL" id="XAF55082.1"/>
    </source>
</evidence>
<dbReference type="RefSeq" id="WP_342632114.1">
    <property type="nucleotide sequence ID" value="NZ_CP152380.1"/>
</dbReference>
<dbReference type="EMBL" id="CP152380">
    <property type="protein sequence ID" value="XAF55082.1"/>
    <property type="molecule type" value="Genomic_DNA"/>
</dbReference>
<protein>
    <submittedName>
        <fullName evidence="2">Zinc ribbon domain-containing protein</fullName>
    </submittedName>
</protein>
<keyword evidence="1" id="KW-1133">Transmembrane helix</keyword>
<dbReference type="Proteomes" id="UP001445268">
    <property type="component" value="Chromosome"/>
</dbReference>
<name>A0ABZ3E8C2_9GAMM</name>
<feature type="transmembrane region" description="Helical" evidence="1">
    <location>
        <begin position="35"/>
        <end position="53"/>
    </location>
</feature>